<feature type="transmembrane region" description="Helical" evidence="1">
    <location>
        <begin position="95"/>
        <end position="114"/>
    </location>
</feature>
<dbReference type="RefSeq" id="WP_148899881.1">
    <property type="nucleotide sequence ID" value="NZ_VNHY01000005.1"/>
</dbReference>
<feature type="transmembrane region" description="Helical" evidence="1">
    <location>
        <begin position="126"/>
        <end position="147"/>
    </location>
</feature>
<evidence type="ECO:0000313" key="3">
    <source>
        <dbReference type="Proteomes" id="UP000324595"/>
    </source>
</evidence>
<comment type="caution">
    <text evidence="2">The sequence shown here is derived from an EMBL/GenBank/DDBJ whole genome shotgun (WGS) entry which is preliminary data.</text>
</comment>
<organism evidence="2 3">
    <name type="scientific">Fodinibius salinus</name>
    <dbReference type="NCBI Taxonomy" id="860790"/>
    <lineage>
        <taxon>Bacteria</taxon>
        <taxon>Pseudomonadati</taxon>
        <taxon>Balneolota</taxon>
        <taxon>Balneolia</taxon>
        <taxon>Balneolales</taxon>
        <taxon>Balneolaceae</taxon>
        <taxon>Fodinibius</taxon>
    </lineage>
</organism>
<evidence type="ECO:0000313" key="2">
    <source>
        <dbReference type="EMBL" id="TYP91739.1"/>
    </source>
</evidence>
<reference evidence="2 3" key="1">
    <citation type="submission" date="2019-07" db="EMBL/GenBank/DDBJ databases">
        <title>Genomic Encyclopedia of Archaeal and Bacterial Type Strains, Phase II (KMG-II): from individual species to whole genera.</title>
        <authorList>
            <person name="Goeker M."/>
        </authorList>
    </citation>
    <scope>NUCLEOTIDE SEQUENCE [LARGE SCALE GENOMIC DNA]</scope>
    <source>
        <strain evidence="2 3">DSM 21935</strain>
    </source>
</reference>
<keyword evidence="1" id="KW-1133">Transmembrane helix</keyword>
<feature type="transmembrane region" description="Helical" evidence="1">
    <location>
        <begin position="42"/>
        <end position="62"/>
    </location>
</feature>
<feature type="transmembrane region" description="Helical" evidence="1">
    <location>
        <begin position="68"/>
        <end position="88"/>
    </location>
</feature>
<keyword evidence="3" id="KW-1185">Reference proteome</keyword>
<dbReference type="InterPro" id="IPR018750">
    <property type="entry name" value="DUF2306_membrane"/>
</dbReference>
<protein>
    <submittedName>
        <fullName evidence="2">Putative membrane protein (DUF2306)</fullName>
    </submittedName>
</protein>
<dbReference type="OrthoDB" id="6385003at2"/>
<keyword evidence="1" id="KW-0812">Transmembrane</keyword>
<dbReference type="AlphaFoldDB" id="A0A5D3YHK9"/>
<dbReference type="Pfam" id="PF10067">
    <property type="entry name" value="DUF2306"/>
    <property type="match status" value="1"/>
</dbReference>
<accession>A0A5D3YHK9</accession>
<feature type="transmembrane region" description="Helical" evidence="1">
    <location>
        <begin position="12"/>
        <end position="30"/>
    </location>
</feature>
<keyword evidence="1" id="KW-0472">Membrane</keyword>
<name>A0A5D3YHK9_9BACT</name>
<dbReference type="Proteomes" id="UP000324595">
    <property type="component" value="Unassembled WGS sequence"/>
</dbReference>
<gene>
    <name evidence="2" type="ORF">LX73_2566</name>
</gene>
<proteinExistence type="predicted"/>
<evidence type="ECO:0000256" key="1">
    <source>
        <dbReference type="SAM" id="Phobius"/>
    </source>
</evidence>
<sequence>MENIVYDWIGGLHLIASIVALITGTLILAMAKGSEIHKKIGYIYVSAMLIVVATAFMIYRLFGGSGIFHWAAVVSGATLAGGMIPALLRTPDDWVILHFSFMYWSVLGLYAAFISEILVRVPESPFLEMVGFGTGGIMLVGGGWFYYRKDYWEAEFSN</sequence>
<dbReference type="EMBL" id="VNHY01000005">
    <property type="protein sequence ID" value="TYP91739.1"/>
    <property type="molecule type" value="Genomic_DNA"/>
</dbReference>